<dbReference type="Pfam" id="PF11697">
    <property type="entry name" value="DUF3293"/>
    <property type="match status" value="1"/>
</dbReference>
<evidence type="ECO:0000313" key="1">
    <source>
        <dbReference type="EMBL" id="SFU32605.1"/>
    </source>
</evidence>
<gene>
    <name evidence="1" type="ORF">SAMN05216339_101351</name>
</gene>
<evidence type="ECO:0000313" key="2">
    <source>
        <dbReference type="Proteomes" id="UP000183926"/>
    </source>
</evidence>
<dbReference type="AlphaFoldDB" id="A0A1I7F902"/>
<dbReference type="RefSeq" id="WP_256214769.1">
    <property type="nucleotide sequence ID" value="NZ_FPBL01000001.1"/>
</dbReference>
<dbReference type="EMBL" id="FPBL01000001">
    <property type="protein sequence ID" value="SFU32605.1"/>
    <property type="molecule type" value="Genomic_DNA"/>
</dbReference>
<reference evidence="1 2" key="1">
    <citation type="submission" date="2016-10" db="EMBL/GenBank/DDBJ databases">
        <authorList>
            <person name="de Groot N.N."/>
        </authorList>
    </citation>
    <scope>NUCLEOTIDE SEQUENCE [LARGE SCALE GENOMIC DNA]</scope>
    <source>
        <strain evidence="1 2">Nm24</strain>
    </source>
</reference>
<organism evidence="1 2">
    <name type="scientific">Nitrosomonas eutropha</name>
    <dbReference type="NCBI Taxonomy" id="916"/>
    <lineage>
        <taxon>Bacteria</taxon>
        <taxon>Pseudomonadati</taxon>
        <taxon>Pseudomonadota</taxon>
        <taxon>Betaproteobacteria</taxon>
        <taxon>Nitrosomonadales</taxon>
        <taxon>Nitrosomonadaceae</taxon>
        <taxon>Nitrosomonas</taxon>
    </lineage>
</organism>
<protein>
    <recommendedName>
        <fullName evidence="3">DUF3293 domain-containing protein</fullName>
    </recommendedName>
</protein>
<accession>A0A1I7F902</accession>
<proteinExistence type="predicted"/>
<name>A0A1I7F902_9PROT</name>
<evidence type="ECO:0008006" key="3">
    <source>
        <dbReference type="Google" id="ProtNLM"/>
    </source>
</evidence>
<dbReference type="InterPro" id="IPR021710">
    <property type="entry name" value="DUF3293"/>
</dbReference>
<sequence length="172" mass="19182">MKNYQNNQNAPVLLPENLDWSQAILQDGNTRPTTLSKELINNYLAAWYQVRIDTTSLIMLRIGSQSKSVATLLQATRSQNAAYITACNPTSQMAMPEENQSATIRLHEQLARYSNYIYPGESIDPSGKWPAEASFLALGIDLATIVTIGHVFGQNAIVWMNTDTIPRLVLLR</sequence>
<dbReference type="Proteomes" id="UP000183926">
    <property type="component" value="Unassembled WGS sequence"/>
</dbReference>